<evidence type="ECO:0000313" key="2">
    <source>
        <dbReference type="Proteomes" id="UP000095085"/>
    </source>
</evidence>
<protein>
    <submittedName>
        <fullName evidence="1">Uncharacterized protein</fullName>
    </submittedName>
</protein>
<dbReference type="EMBL" id="KV454539">
    <property type="protein sequence ID" value="ODV68324.1"/>
    <property type="molecule type" value="Genomic_DNA"/>
</dbReference>
<dbReference type="AlphaFoldDB" id="A0A1E4RM30"/>
<dbReference type="GeneID" id="30994559"/>
<dbReference type="RefSeq" id="XP_020077391.1">
    <property type="nucleotide sequence ID" value="XM_020220009.1"/>
</dbReference>
<accession>A0A1E4RM30</accession>
<evidence type="ECO:0000313" key="1">
    <source>
        <dbReference type="EMBL" id="ODV68324.1"/>
    </source>
</evidence>
<proteinExistence type="predicted"/>
<keyword evidence="2" id="KW-1185">Reference proteome</keyword>
<reference evidence="2" key="1">
    <citation type="submission" date="2016-05" db="EMBL/GenBank/DDBJ databases">
        <title>Comparative genomics of biotechnologically important yeasts.</title>
        <authorList>
            <consortium name="DOE Joint Genome Institute"/>
            <person name="Riley R."/>
            <person name="Haridas S."/>
            <person name="Wolfe K.H."/>
            <person name="Lopes M.R."/>
            <person name="Hittinger C.T."/>
            <person name="Goker M."/>
            <person name="Salamov A."/>
            <person name="Wisecaver J."/>
            <person name="Long T.M."/>
            <person name="Aerts A.L."/>
            <person name="Barry K."/>
            <person name="Choi C."/>
            <person name="Clum A."/>
            <person name="Coughlan A.Y."/>
            <person name="Deshpande S."/>
            <person name="Douglass A.P."/>
            <person name="Hanson S.J."/>
            <person name="Klenk H.-P."/>
            <person name="Labutti K."/>
            <person name="Lapidus A."/>
            <person name="Lindquist E."/>
            <person name="Lipzen A."/>
            <person name="Meier-Kolthoff J.P."/>
            <person name="Ohm R.A."/>
            <person name="Otillar R.P."/>
            <person name="Pangilinan J."/>
            <person name="Peng Y."/>
            <person name="Rokas A."/>
            <person name="Rosa C.A."/>
            <person name="Scheuner C."/>
            <person name="Sibirny A.A."/>
            <person name="Slot J.C."/>
            <person name="Stielow J.B."/>
            <person name="Sun H."/>
            <person name="Kurtzman C.P."/>
            <person name="Blackwell M."/>
            <person name="Grigoriev I.V."/>
            <person name="Jeffries T.W."/>
        </authorList>
    </citation>
    <scope>NUCLEOTIDE SEQUENCE [LARGE SCALE GENOMIC DNA]</scope>
    <source>
        <strain evidence="2">NRRL Y-1933</strain>
    </source>
</reference>
<name>A0A1E4RM30_9ASCO</name>
<gene>
    <name evidence="1" type="ORF">HYPBUDRAFT_146915</name>
</gene>
<organism evidence="1 2">
    <name type="scientific">Hyphopichia burtonii NRRL Y-1933</name>
    <dbReference type="NCBI Taxonomy" id="984485"/>
    <lineage>
        <taxon>Eukaryota</taxon>
        <taxon>Fungi</taxon>
        <taxon>Dikarya</taxon>
        <taxon>Ascomycota</taxon>
        <taxon>Saccharomycotina</taxon>
        <taxon>Pichiomycetes</taxon>
        <taxon>Debaryomycetaceae</taxon>
        <taxon>Hyphopichia</taxon>
    </lineage>
</organism>
<sequence>MLASEAANSTAVGSKIITSIHDFMDEVETKYRQQNIDLRHSNGVNYLIDLIKLYKLIEIVPNATTLLNDELPSEEFFTQTVFTDIPIKWQHFHFERAELYYFWSLIENRLMVFFKRDILPLDYLRDYPNINLFNTWLLMILEGCKYIDELIWNFELSGVSNIPNLYNKLIRLHIDGSILQVFLDNINKHFTKNDLKKTSVFSQSYIILRFQRELAYYPNLHPKIDKPLIKLVKKYDLITFKKLAQSIDVNNLNHLCNHPVDTPVPHLTFLNLS</sequence>
<dbReference type="Proteomes" id="UP000095085">
    <property type="component" value="Unassembled WGS sequence"/>
</dbReference>